<evidence type="ECO:0000313" key="1">
    <source>
        <dbReference type="EMBL" id="MBX70161.1"/>
    </source>
</evidence>
<dbReference type="EMBL" id="GGEC01089677">
    <property type="protein sequence ID" value="MBX70161.1"/>
    <property type="molecule type" value="Transcribed_RNA"/>
</dbReference>
<name>A0A2P2QTD6_RHIMU</name>
<organism evidence="1">
    <name type="scientific">Rhizophora mucronata</name>
    <name type="common">Asiatic mangrove</name>
    <dbReference type="NCBI Taxonomy" id="61149"/>
    <lineage>
        <taxon>Eukaryota</taxon>
        <taxon>Viridiplantae</taxon>
        <taxon>Streptophyta</taxon>
        <taxon>Embryophyta</taxon>
        <taxon>Tracheophyta</taxon>
        <taxon>Spermatophyta</taxon>
        <taxon>Magnoliopsida</taxon>
        <taxon>eudicotyledons</taxon>
        <taxon>Gunneridae</taxon>
        <taxon>Pentapetalae</taxon>
        <taxon>rosids</taxon>
        <taxon>fabids</taxon>
        <taxon>Malpighiales</taxon>
        <taxon>Rhizophoraceae</taxon>
        <taxon>Rhizophora</taxon>
    </lineage>
</organism>
<dbReference type="AlphaFoldDB" id="A0A2P2QTD6"/>
<protein>
    <submittedName>
        <fullName evidence="1">Uncharacterized protein</fullName>
    </submittedName>
</protein>
<sequence length="43" mass="5048">METVVKMGQVLFGFCFFLFLFLLVFLLLSVLSNDRLVTHRQKP</sequence>
<reference evidence="1" key="1">
    <citation type="submission" date="2018-02" db="EMBL/GenBank/DDBJ databases">
        <title>Rhizophora mucronata_Transcriptome.</title>
        <authorList>
            <person name="Meera S.P."/>
            <person name="Sreeshan A."/>
            <person name="Augustine A."/>
        </authorList>
    </citation>
    <scope>NUCLEOTIDE SEQUENCE</scope>
    <source>
        <tissue evidence="1">Leaf</tissue>
    </source>
</reference>
<proteinExistence type="predicted"/>
<accession>A0A2P2QTD6</accession>